<proteinExistence type="predicted"/>
<sequence length="138" mass="16210">MNFFQPSWIYLENLYGKDVLENVCIEEIYFGKWKSPIEKGYLIYVIATLKHPPKNKLKNWNNAIGANIVLTFFGYFGFGYFNFSMRKLLKIKNKNAKILIKETEMNNNIMKIKIKLNNNEIGFYAHQMSVGVSRIVIE</sequence>
<accession>A0ABS1BNW8</accession>
<evidence type="ECO:0000313" key="3">
    <source>
        <dbReference type="Proteomes" id="UP000614058"/>
    </source>
</evidence>
<keyword evidence="3" id="KW-1185">Reference proteome</keyword>
<dbReference type="Proteomes" id="UP000614058">
    <property type="component" value="Unassembled WGS sequence"/>
</dbReference>
<evidence type="ECO:0000313" key="2">
    <source>
        <dbReference type="EMBL" id="MBK0395009.1"/>
    </source>
</evidence>
<protein>
    <submittedName>
        <fullName evidence="2">Uncharacterized protein</fullName>
    </submittedName>
</protein>
<feature type="transmembrane region" description="Helical" evidence="1">
    <location>
        <begin position="63"/>
        <end position="83"/>
    </location>
</feature>
<dbReference type="RefSeq" id="WP_200520857.1">
    <property type="nucleotide sequence ID" value="NZ_JAEHNZ010000001.1"/>
</dbReference>
<organism evidence="2 3">
    <name type="scientific">Kingella bonacorsii</name>
    <dbReference type="NCBI Taxonomy" id="2796361"/>
    <lineage>
        <taxon>Bacteria</taxon>
        <taxon>Pseudomonadati</taxon>
        <taxon>Pseudomonadota</taxon>
        <taxon>Betaproteobacteria</taxon>
        <taxon>Neisseriales</taxon>
        <taxon>Neisseriaceae</taxon>
        <taxon>Kingella</taxon>
    </lineage>
</organism>
<reference evidence="2 3" key="1">
    <citation type="journal article" date="2021" name="Pathogens">
        <title>Isolation and Characterization of Kingella bonacorsii sp. nov., A Novel Kingella Species Detected in a Stable Periodontitis Subject.</title>
        <authorList>
            <person name="Antezack A."/>
            <person name="Boxberger M."/>
            <person name="Rolland C."/>
            <person name="Monnet-Corti V."/>
            <person name="La Scola B."/>
        </authorList>
    </citation>
    <scope>NUCLEOTIDE SEQUENCE [LARGE SCALE GENOMIC DNA]</scope>
    <source>
        <strain evidence="2 3">Marseille-Q4569</strain>
    </source>
</reference>
<keyword evidence="1" id="KW-1133">Transmembrane helix</keyword>
<keyword evidence="1" id="KW-0812">Transmembrane</keyword>
<comment type="caution">
    <text evidence="2">The sequence shown here is derived from an EMBL/GenBank/DDBJ whole genome shotgun (WGS) entry which is preliminary data.</text>
</comment>
<gene>
    <name evidence="2" type="ORF">JDW22_00045</name>
</gene>
<dbReference type="EMBL" id="JAEHNZ010000001">
    <property type="protein sequence ID" value="MBK0395009.1"/>
    <property type="molecule type" value="Genomic_DNA"/>
</dbReference>
<name>A0ABS1BNW8_9NEIS</name>
<evidence type="ECO:0000256" key="1">
    <source>
        <dbReference type="SAM" id="Phobius"/>
    </source>
</evidence>
<keyword evidence="1" id="KW-0472">Membrane</keyword>